<reference evidence="2" key="1">
    <citation type="submission" date="2021-03" db="EMBL/GenBank/DDBJ databases">
        <title>Draft genome sequence of rust myrtle Austropuccinia psidii MF-1, a brazilian biotype.</title>
        <authorList>
            <person name="Quecine M.C."/>
            <person name="Pachon D.M.R."/>
            <person name="Bonatelli M.L."/>
            <person name="Correr F.H."/>
            <person name="Franceschini L.M."/>
            <person name="Leite T.F."/>
            <person name="Margarido G.R.A."/>
            <person name="Almeida C.A."/>
            <person name="Ferrarezi J.A."/>
            <person name="Labate C.A."/>
        </authorList>
    </citation>
    <scope>NUCLEOTIDE SEQUENCE</scope>
    <source>
        <strain evidence="2">MF-1</strain>
    </source>
</reference>
<organism evidence="2 3">
    <name type="scientific">Austropuccinia psidii MF-1</name>
    <dbReference type="NCBI Taxonomy" id="1389203"/>
    <lineage>
        <taxon>Eukaryota</taxon>
        <taxon>Fungi</taxon>
        <taxon>Dikarya</taxon>
        <taxon>Basidiomycota</taxon>
        <taxon>Pucciniomycotina</taxon>
        <taxon>Pucciniomycetes</taxon>
        <taxon>Pucciniales</taxon>
        <taxon>Sphaerophragmiaceae</taxon>
        <taxon>Austropuccinia</taxon>
    </lineage>
</organism>
<gene>
    <name evidence="2" type="ORF">O181_008450</name>
</gene>
<feature type="region of interest" description="Disordered" evidence="1">
    <location>
        <begin position="54"/>
        <end position="89"/>
    </location>
</feature>
<proteinExistence type="predicted"/>
<evidence type="ECO:0000313" key="3">
    <source>
        <dbReference type="Proteomes" id="UP000765509"/>
    </source>
</evidence>
<protein>
    <submittedName>
        <fullName evidence="2">Uncharacterized protein</fullName>
    </submittedName>
</protein>
<dbReference type="Proteomes" id="UP000765509">
    <property type="component" value="Unassembled WGS sequence"/>
</dbReference>
<evidence type="ECO:0000313" key="2">
    <source>
        <dbReference type="EMBL" id="MBW0468735.1"/>
    </source>
</evidence>
<keyword evidence="3" id="KW-1185">Reference proteome</keyword>
<accession>A0A9Q3BPY8</accession>
<comment type="caution">
    <text evidence="2">The sequence shown here is derived from an EMBL/GenBank/DDBJ whole genome shotgun (WGS) entry which is preliminary data.</text>
</comment>
<dbReference type="EMBL" id="AVOT02001957">
    <property type="protein sequence ID" value="MBW0468735.1"/>
    <property type="molecule type" value="Genomic_DNA"/>
</dbReference>
<dbReference type="AlphaFoldDB" id="A0A9Q3BPY8"/>
<name>A0A9Q3BPY8_9BASI</name>
<sequence>MNITSIKTTTISSDLTQPPIHFYLLSPSFSSPSLSPTISPPLVPILETTLQYMSPSPACSKPPPSQLASLMNPPPHPPDKDNHMIVPEI</sequence>
<evidence type="ECO:0000256" key="1">
    <source>
        <dbReference type="SAM" id="MobiDB-lite"/>
    </source>
</evidence>